<dbReference type="OrthoDB" id="9809485at2"/>
<dbReference type="NCBIfam" id="TIGR00157">
    <property type="entry name" value="ribosome small subunit-dependent GTPase A"/>
    <property type="match status" value="1"/>
</dbReference>
<reference evidence="13 14" key="1">
    <citation type="submission" date="2012-01" db="EMBL/GenBank/DDBJ databases">
        <title>Complete sequence of chromosome of Clostridium pasteurianum BC1.</title>
        <authorList>
            <consortium name="US DOE Joint Genome Institute"/>
            <person name="Lucas S."/>
            <person name="Han J."/>
            <person name="Lapidus A."/>
            <person name="Cheng J.-F."/>
            <person name="Goodwin L."/>
            <person name="Pitluck S."/>
            <person name="Peters L."/>
            <person name="Mikhailova N."/>
            <person name="Teshima H."/>
            <person name="Detter J.C."/>
            <person name="Han C."/>
            <person name="Tapia R."/>
            <person name="Land M."/>
            <person name="Hauser L."/>
            <person name="Kyrpides N."/>
            <person name="Ivanova N."/>
            <person name="Pagani I."/>
            <person name="Dunn J."/>
            <person name="Taghavi S."/>
            <person name="Francis A."/>
            <person name="van der Lelie D."/>
            <person name="Woyke T."/>
        </authorList>
    </citation>
    <scope>NUCLEOTIDE SEQUENCE [LARGE SCALE GENOMIC DNA]</scope>
    <source>
        <strain evidence="13 14">BC1</strain>
    </source>
</reference>
<dbReference type="InterPro" id="IPR027417">
    <property type="entry name" value="P-loop_NTPase"/>
</dbReference>
<comment type="similarity">
    <text evidence="10">Belongs to the TRAFAC class YlqF/YawG GTPase family. RsgA subfamily.</text>
</comment>
<dbReference type="CDD" id="cd01854">
    <property type="entry name" value="YjeQ_EngC"/>
    <property type="match status" value="1"/>
</dbReference>
<comment type="subunit">
    <text evidence="10">Monomer. Associates with 30S ribosomal subunit, binds 16S rRNA.</text>
</comment>
<dbReference type="KEGG" id="cpas:Clopa_2456"/>
<name>R4K9V8_CLOPA</name>
<evidence type="ECO:0000256" key="8">
    <source>
        <dbReference type="ARBA" id="ARBA00022884"/>
    </source>
</evidence>
<dbReference type="PANTHER" id="PTHR32120">
    <property type="entry name" value="SMALL RIBOSOMAL SUBUNIT BIOGENESIS GTPASE RSGA"/>
    <property type="match status" value="1"/>
</dbReference>
<dbReference type="InterPro" id="IPR031944">
    <property type="entry name" value="RsgA_N"/>
</dbReference>
<proteinExistence type="inferred from homology"/>
<dbReference type="Proteomes" id="UP000013523">
    <property type="component" value="Chromosome"/>
</dbReference>
<evidence type="ECO:0000256" key="3">
    <source>
        <dbReference type="ARBA" id="ARBA00022723"/>
    </source>
</evidence>
<comment type="function">
    <text evidence="10">One of several proteins that assist in the late maturation steps of the functional core of the 30S ribosomal subunit. Helps release RbfA from mature subunits. May play a role in the assembly of ribosomal proteins into the subunit. Circularly permuted GTPase that catalyzes slow GTP hydrolysis, GTPase activity is stimulated by the 30S ribosomal subunit.</text>
</comment>
<keyword evidence="5 10" id="KW-0547">Nucleotide-binding</keyword>
<feature type="domain" description="EngC GTPase" evidence="11">
    <location>
        <begin position="71"/>
        <end position="217"/>
    </location>
</feature>
<accession>R4K9V8</accession>
<feature type="binding site" evidence="10">
    <location>
        <begin position="162"/>
        <end position="170"/>
    </location>
    <ligand>
        <name>GTP</name>
        <dbReference type="ChEBI" id="CHEBI:37565"/>
    </ligand>
</feature>
<dbReference type="HAMAP" id="MF_01820">
    <property type="entry name" value="GTPase_RsgA"/>
    <property type="match status" value="1"/>
</dbReference>
<dbReference type="Gene3D" id="1.10.40.50">
    <property type="entry name" value="Probable gtpase engc, domain 3"/>
    <property type="match status" value="1"/>
</dbReference>
<dbReference type="EMBL" id="CP003261">
    <property type="protein sequence ID" value="AGK97319.1"/>
    <property type="molecule type" value="Genomic_DNA"/>
</dbReference>
<dbReference type="PATRIC" id="fig|86416.3.peg.2438"/>
<keyword evidence="2 10" id="KW-0690">Ribosome biogenesis</keyword>
<evidence type="ECO:0000313" key="14">
    <source>
        <dbReference type="Proteomes" id="UP000013523"/>
    </source>
</evidence>
<dbReference type="CDD" id="cd04466">
    <property type="entry name" value="S1_YloQ_GTPase"/>
    <property type="match status" value="1"/>
</dbReference>
<keyword evidence="14" id="KW-1185">Reference proteome</keyword>
<dbReference type="Pfam" id="PF03193">
    <property type="entry name" value="RsgA_GTPase"/>
    <property type="match status" value="1"/>
</dbReference>
<keyword evidence="8 10" id="KW-0694">RNA-binding</keyword>
<dbReference type="STRING" id="86416.Clopa_2456"/>
<keyword evidence="4 10" id="KW-0699">rRNA-binding</keyword>
<evidence type="ECO:0000256" key="5">
    <source>
        <dbReference type="ARBA" id="ARBA00022741"/>
    </source>
</evidence>
<feature type="binding site" evidence="10">
    <location>
        <position position="250"/>
    </location>
    <ligand>
        <name>Zn(2+)</name>
        <dbReference type="ChEBI" id="CHEBI:29105"/>
    </ligand>
</feature>
<evidence type="ECO:0000256" key="7">
    <source>
        <dbReference type="ARBA" id="ARBA00022833"/>
    </source>
</evidence>
<dbReference type="GO" id="GO:0003924">
    <property type="term" value="F:GTPase activity"/>
    <property type="evidence" value="ECO:0007669"/>
    <property type="project" value="UniProtKB-UniRule"/>
</dbReference>
<dbReference type="PROSITE" id="PS50936">
    <property type="entry name" value="ENGC_GTPASE"/>
    <property type="match status" value="1"/>
</dbReference>
<protein>
    <recommendedName>
        <fullName evidence="10">Small ribosomal subunit biogenesis GTPase RsgA</fullName>
        <ecNumber evidence="10">3.6.1.-</ecNumber>
    </recommendedName>
</protein>
<keyword evidence="3 10" id="KW-0479">Metal-binding</keyword>
<feature type="binding site" evidence="10">
    <location>
        <position position="243"/>
    </location>
    <ligand>
        <name>Zn(2+)</name>
        <dbReference type="ChEBI" id="CHEBI:29105"/>
    </ligand>
</feature>
<dbReference type="PROSITE" id="PS51721">
    <property type="entry name" value="G_CP"/>
    <property type="match status" value="1"/>
</dbReference>
<dbReference type="SUPFAM" id="SSF52540">
    <property type="entry name" value="P-loop containing nucleoside triphosphate hydrolases"/>
    <property type="match status" value="1"/>
</dbReference>
<dbReference type="GO" id="GO:0005737">
    <property type="term" value="C:cytoplasm"/>
    <property type="evidence" value="ECO:0007669"/>
    <property type="project" value="UniProtKB-SubCell"/>
</dbReference>
<dbReference type="SUPFAM" id="SSF50249">
    <property type="entry name" value="Nucleic acid-binding proteins"/>
    <property type="match status" value="1"/>
</dbReference>
<dbReference type="InterPro" id="IPR010914">
    <property type="entry name" value="RsgA_GTPase_dom"/>
</dbReference>
<keyword evidence="7 10" id="KW-0862">Zinc</keyword>
<feature type="binding site" evidence="10">
    <location>
        <position position="248"/>
    </location>
    <ligand>
        <name>Zn(2+)</name>
        <dbReference type="ChEBI" id="CHEBI:29105"/>
    </ligand>
</feature>
<dbReference type="GO" id="GO:0046872">
    <property type="term" value="F:metal ion binding"/>
    <property type="evidence" value="ECO:0007669"/>
    <property type="project" value="UniProtKB-KW"/>
</dbReference>
<evidence type="ECO:0000259" key="11">
    <source>
        <dbReference type="PROSITE" id="PS50936"/>
    </source>
</evidence>
<keyword evidence="9 10" id="KW-0342">GTP-binding</keyword>
<dbReference type="GO" id="GO:0042274">
    <property type="term" value="P:ribosomal small subunit biogenesis"/>
    <property type="evidence" value="ECO:0007669"/>
    <property type="project" value="UniProtKB-UniRule"/>
</dbReference>
<comment type="cofactor">
    <cofactor evidence="10">
        <name>Zn(2+)</name>
        <dbReference type="ChEBI" id="CHEBI:29105"/>
    </cofactor>
    <text evidence="10">Binds 1 zinc ion per subunit.</text>
</comment>
<keyword evidence="1 10" id="KW-0963">Cytoplasm</keyword>
<dbReference type="InterPro" id="IPR004881">
    <property type="entry name" value="Ribosome_biogen_GTPase_RsgA"/>
</dbReference>
<dbReference type="PANTHER" id="PTHR32120:SF11">
    <property type="entry name" value="SMALL RIBOSOMAL SUBUNIT BIOGENESIS GTPASE RSGA 1, MITOCHONDRIAL-RELATED"/>
    <property type="match status" value="1"/>
</dbReference>
<gene>
    <name evidence="10" type="primary">rsgA</name>
    <name evidence="13" type="ORF">Clopa_2456</name>
</gene>
<feature type="domain" description="CP-type G" evidence="12">
    <location>
        <begin position="62"/>
        <end position="219"/>
    </location>
</feature>
<dbReference type="Gene3D" id="3.40.50.300">
    <property type="entry name" value="P-loop containing nucleotide triphosphate hydrolases"/>
    <property type="match status" value="1"/>
</dbReference>
<dbReference type="InterPro" id="IPR030378">
    <property type="entry name" value="G_CP_dom"/>
</dbReference>
<organism evidence="13 14">
    <name type="scientific">Clostridium pasteurianum BC1</name>
    <dbReference type="NCBI Taxonomy" id="86416"/>
    <lineage>
        <taxon>Bacteria</taxon>
        <taxon>Bacillati</taxon>
        <taxon>Bacillota</taxon>
        <taxon>Clostridia</taxon>
        <taxon>Eubacteriales</taxon>
        <taxon>Clostridiaceae</taxon>
        <taxon>Clostridium</taxon>
    </lineage>
</organism>
<evidence type="ECO:0000313" key="13">
    <source>
        <dbReference type="EMBL" id="AGK97319.1"/>
    </source>
</evidence>
<evidence type="ECO:0000256" key="1">
    <source>
        <dbReference type="ARBA" id="ARBA00022490"/>
    </source>
</evidence>
<dbReference type="GO" id="GO:0005525">
    <property type="term" value="F:GTP binding"/>
    <property type="evidence" value="ECO:0007669"/>
    <property type="project" value="UniProtKB-UniRule"/>
</dbReference>
<dbReference type="Pfam" id="PF16745">
    <property type="entry name" value="RsgA_N"/>
    <property type="match status" value="1"/>
</dbReference>
<dbReference type="HOGENOM" id="CLU_033617_2_1_9"/>
<dbReference type="eggNOG" id="COG1162">
    <property type="taxonomic scope" value="Bacteria"/>
</dbReference>
<dbReference type="InterPro" id="IPR012340">
    <property type="entry name" value="NA-bd_OB-fold"/>
</dbReference>
<keyword evidence="6 10" id="KW-0378">Hydrolase</keyword>
<dbReference type="AlphaFoldDB" id="R4K9V8"/>
<evidence type="ECO:0000256" key="4">
    <source>
        <dbReference type="ARBA" id="ARBA00022730"/>
    </source>
</evidence>
<dbReference type="Gene3D" id="2.40.50.140">
    <property type="entry name" value="Nucleic acid-binding proteins"/>
    <property type="match status" value="1"/>
</dbReference>
<evidence type="ECO:0000256" key="9">
    <source>
        <dbReference type="ARBA" id="ARBA00023134"/>
    </source>
</evidence>
<evidence type="ECO:0000259" key="12">
    <source>
        <dbReference type="PROSITE" id="PS51721"/>
    </source>
</evidence>
<evidence type="ECO:0000256" key="6">
    <source>
        <dbReference type="ARBA" id="ARBA00022801"/>
    </source>
</evidence>
<sequence>MQGIIVKGIGGFYYVKVANEIYECKARGKFRHNELSPLVGDNVVIELDRDNKGFIKEICTRTSMLIRPSIANVTQAFIVFAVRNPDFNMDLLNKFLVLCEINKLKVVICFNKIDLADKHEIETTVLLVKSIGYEIIYLNAKLGQGIDNIKNHLKENITVFCGPSGVGKSTILNSVVGHLAMETGDISEKLKRGKHTTRHCELLEIEGGYVADSPGFSSLDIGFIKKEELQRCFPEFEDYYDSCKFSTCMHYKEPGCAVKEAVEAGKINENRYKFYLKTLEEILNRREWK</sequence>
<feature type="binding site" evidence="10">
    <location>
        <position position="256"/>
    </location>
    <ligand>
        <name>Zn(2+)</name>
        <dbReference type="ChEBI" id="CHEBI:29105"/>
    </ligand>
</feature>
<dbReference type="RefSeq" id="WP_015615622.1">
    <property type="nucleotide sequence ID" value="NC_021182.1"/>
</dbReference>
<evidence type="ECO:0000256" key="2">
    <source>
        <dbReference type="ARBA" id="ARBA00022517"/>
    </source>
</evidence>
<comment type="subcellular location">
    <subcellularLocation>
        <location evidence="10">Cytoplasm</location>
    </subcellularLocation>
</comment>
<dbReference type="GO" id="GO:0019843">
    <property type="term" value="F:rRNA binding"/>
    <property type="evidence" value="ECO:0007669"/>
    <property type="project" value="UniProtKB-KW"/>
</dbReference>
<dbReference type="EC" id="3.6.1.-" evidence="10"/>
<feature type="binding site" evidence="10">
    <location>
        <begin position="111"/>
        <end position="114"/>
    </location>
    <ligand>
        <name>GTP</name>
        <dbReference type="ChEBI" id="CHEBI:37565"/>
    </ligand>
</feature>
<evidence type="ECO:0000256" key="10">
    <source>
        <dbReference type="HAMAP-Rule" id="MF_01820"/>
    </source>
</evidence>